<keyword evidence="1" id="KW-0472">Membrane</keyword>
<keyword evidence="3" id="KW-1185">Reference proteome</keyword>
<protein>
    <submittedName>
        <fullName evidence="2">Uncharacterized protein</fullName>
    </submittedName>
</protein>
<dbReference type="KEGG" id="dat:HRM2_34510"/>
<dbReference type="EMBL" id="CP001087">
    <property type="protein sequence ID" value="ACN16526.1"/>
    <property type="molecule type" value="Genomic_DNA"/>
</dbReference>
<keyword evidence="1" id="KW-0812">Transmembrane</keyword>
<dbReference type="HOGENOM" id="CLU_2315680_0_0_7"/>
<proteinExistence type="predicted"/>
<dbReference type="AlphaFoldDB" id="C0Q921"/>
<evidence type="ECO:0000256" key="1">
    <source>
        <dbReference type="SAM" id="Phobius"/>
    </source>
</evidence>
<evidence type="ECO:0000313" key="2">
    <source>
        <dbReference type="EMBL" id="ACN16526.1"/>
    </source>
</evidence>
<dbReference type="Proteomes" id="UP000000442">
    <property type="component" value="Chromosome"/>
</dbReference>
<reference evidence="2 3" key="1">
    <citation type="journal article" date="2009" name="Environ. Microbiol.">
        <title>Genome sequence of Desulfobacterium autotrophicum HRM2, a marine sulfate reducer oxidizing organic carbon completely to carbon dioxide.</title>
        <authorList>
            <person name="Strittmatter A.W."/>
            <person name="Liesegang H."/>
            <person name="Rabus R."/>
            <person name="Decker I."/>
            <person name="Amann J."/>
            <person name="Andres S."/>
            <person name="Henne A."/>
            <person name="Fricke W.F."/>
            <person name="Martinez-Arias R."/>
            <person name="Bartels D."/>
            <person name="Goesmann A."/>
            <person name="Krause L."/>
            <person name="Puehler A."/>
            <person name="Klenk H.P."/>
            <person name="Richter M."/>
            <person name="Schuler M."/>
            <person name="Gloeckner F.O."/>
            <person name="Meyerdierks A."/>
            <person name="Gottschalk G."/>
            <person name="Amann R."/>
        </authorList>
    </citation>
    <scope>NUCLEOTIDE SEQUENCE [LARGE SCALE GENOMIC DNA]</scope>
    <source>
        <strain evidence="3">ATCC 43914 / DSM 3382 / HRM2</strain>
    </source>
</reference>
<keyword evidence="1" id="KW-1133">Transmembrane helix</keyword>
<name>C0Q921_DESAH</name>
<dbReference type="RefSeq" id="WP_015905279.1">
    <property type="nucleotide sequence ID" value="NC_012108.1"/>
</dbReference>
<evidence type="ECO:0000313" key="3">
    <source>
        <dbReference type="Proteomes" id="UP000000442"/>
    </source>
</evidence>
<accession>C0Q921</accession>
<sequence>MLNFSGSILGLPPVLPLAFAAARSVAACFFKSINLKIEFLHDYIDSGIPILLLFILPEPVNVIGFMHFALRQRIMHGFLSTLGVIAHIRKSVIAKRITH</sequence>
<organism evidence="2 3">
    <name type="scientific">Desulforapulum autotrophicum (strain ATCC 43914 / DSM 3382 / VKM B-1955 / HRM2)</name>
    <name type="common">Desulfobacterium autotrophicum</name>
    <dbReference type="NCBI Taxonomy" id="177437"/>
    <lineage>
        <taxon>Bacteria</taxon>
        <taxon>Pseudomonadati</taxon>
        <taxon>Thermodesulfobacteriota</taxon>
        <taxon>Desulfobacteria</taxon>
        <taxon>Desulfobacterales</taxon>
        <taxon>Desulfobacteraceae</taxon>
        <taxon>Desulforapulum</taxon>
    </lineage>
</organism>
<gene>
    <name evidence="2" type="ordered locus">HRM2_34510</name>
</gene>
<feature type="transmembrane region" description="Helical" evidence="1">
    <location>
        <begin position="50"/>
        <end position="70"/>
    </location>
</feature>